<name>A0A8H3AB64_9AGAM</name>
<accession>A0A8H3AB64</accession>
<evidence type="ECO:0000313" key="9">
    <source>
        <dbReference type="Proteomes" id="UP000663826"/>
    </source>
</evidence>
<dbReference type="SUPFAM" id="SSF51905">
    <property type="entry name" value="FAD/NAD(P)-binding domain"/>
    <property type="match status" value="1"/>
</dbReference>
<dbReference type="Pfam" id="PF05199">
    <property type="entry name" value="GMC_oxred_C"/>
    <property type="match status" value="1"/>
</dbReference>
<keyword evidence="4 6" id="KW-0274">FAD</keyword>
<dbReference type="InterPro" id="IPR012132">
    <property type="entry name" value="GMC_OxRdtase"/>
</dbReference>
<dbReference type="Pfam" id="PF00732">
    <property type="entry name" value="GMC_oxred_N"/>
    <property type="match status" value="1"/>
</dbReference>
<feature type="binding site" evidence="6">
    <location>
        <begin position="57"/>
        <end position="58"/>
    </location>
    <ligand>
        <name>FAD</name>
        <dbReference type="ChEBI" id="CHEBI:57692"/>
    </ligand>
</feature>
<dbReference type="InterPro" id="IPR007867">
    <property type="entry name" value="GMC_OxRtase_C"/>
</dbReference>
<feature type="active site" description="Proton acceptor" evidence="5">
    <location>
        <position position="593"/>
    </location>
</feature>
<gene>
    <name evidence="8" type="ORF">RDB_LOCUS39657</name>
</gene>
<dbReference type="GO" id="GO:0016614">
    <property type="term" value="F:oxidoreductase activity, acting on CH-OH group of donors"/>
    <property type="evidence" value="ECO:0007669"/>
    <property type="project" value="InterPro"/>
</dbReference>
<dbReference type="InterPro" id="IPR036188">
    <property type="entry name" value="FAD/NAD-bd_sf"/>
</dbReference>
<keyword evidence="3" id="KW-0285">Flavoprotein</keyword>
<dbReference type="AlphaFoldDB" id="A0A8H3AB64"/>
<dbReference type="Gene3D" id="3.30.560.10">
    <property type="entry name" value="Glucose Oxidase, domain 3"/>
    <property type="match status" value="1"/>
</dbReference>
<comment type="similarity">
    <text evidence="2">Belongs to the GMC oxidoreductase family.</text>
</comment>
<dbReference type="Gene3D" id="3.50.50.60">
    <property type="entry name" value="FAD/NAD(P)-binding domain"/>
    <property type="match status" value="1"/>
</dbReference>
<dbReference type="SUPFAM" id="SSF54373">
    <property type="entry name" value="FAD-linked reductases, C-terminal domain"/>
    <property type="match status" value="1"/>
</dbReference>
<dbReference type="PROSITE" id="PS00624">
    <property type="entry name" value="GMC_OXRED_2"/>
    <property type="match status" value="1"/>
</dbReference>
<dbReference type="GO" id="GO:0050660">
    <property type="term" value="F:flavin adenine dinucleotide binding"/>
    <property type="evidence" value="ECO:0007669"/>
    <property type="project" value="InterPro"/>
</dbReference>
<protein>
    <recommendedName>
        <fullName evidence="7">Glucose-methanol-choline oxidoreductase N-terminal domain-containing protein</fullName>
    </recommendedName>
</protein>
<dbReference type="PIRSF" id="PIRSF000137">
    <property type="entry name" value="Alcohol_oxidase"/>
    <property type="match status" value="1"/>
</dbReference>
<dbReference type="InterPro" id="IPR000172">
    <property type="entry name" value="GMC_OxRdtase_N"/>
</dbReference>
<evidence type="ECO:0000259" key="7">
    <source>
        <dbReference type="PROSITE" id="PS00624"/>
    </source>
</evidence>
<evidence type="ECO:0000256" key="6">
    <source>
        <dbReference type="PIRSR" id="PIRSR000137-2"/>
    </source>
</evidence>
<evidence type="ECO:0000256" key="5">
    <source>
        <dbReference type="PIRSR" id="PIRSR000137-1"/>
    </source>
</evidence>
<reference evidence="8" key="1">
    <citation type="submission" date="2021-01" db="EMBL/GenBank/DDBJ databases">
        <authorList>
            <person name="Kaushik A."/>
        </authorList>
    </citation>
    <scope>NUCLEOTIDE SEQUENCE</scope>
    <source>
        <strain evidence="8">AG1-1B</strain>
    </source>
</reference>
<sequence>MAAAHLYQPAEEVIKKGLVDDLEQVGKLAATTDAQTKQEETDEDPFAYDFIIIGGGTSGSVLASRLSERPDFKVLLLEAGTSGITLPISRVPAAYGRIMRSQHDWHLYTTPQAGCDNRELFWTRAKLLGGCSSSNAMMFHYGAGSDYDEWASVTNEPECKEWGFDQFLRYFQKFETFHSHPDFPVDETKRGKQGPVQTGFYGHFGNVSRAFVSACESIGIPFNPDLNTAQGSLGVSKIMTYITSTFSRCSAEAAYLTPNVLARPNLTVATNAHVTKVLFENKRAIGVEFARNKDAPRYRARARKEVVLSAGAVHTPHILMNSGIGPVDELKKHNVHLVHDLSDVGGHLMDHPMPLLRFRTLPGESLNFLNEKYNNSFYDKLKRSRAIAQYLLSKSGALTTNIAEAACFFRSDNPKLFPGLPPLDEDSTSGPDAPDLELIVMPIAFKNHGLEPVTGGDLMSIGTIALRPTSTGRITLRSNNPFDPPVIDPNYLSTQHDVDVLVRGMRIALRLTQEEPLRSMLDQDDRTAELDLKLISADDATLAQEARARTETVYHPTSTARIGSVVDARLRVYGVEGLRVADCSVIPTIISGHTEAPALAIGEKAADVIKAAYPVA</sequence>
<evidence type="ECO:0000256" key="4">
    <source>
        <dbReference type="ARBA" id="ARBA00022827"/>
    </source>
</evidence>
<evidence type="ECO:0000313" key="8">
    <source>
        <dbReference type="EMBL" id="CAE6412670.1"/>
    </source>
</evidence>
<dbReference type="PANTHER" id="PTHR11552">
    <property type="entry name" value="GLUCOSE-METHANOL-CHOLINE GMC OXIDOREDUCTASE"/>
    <property type="match status" value="1"/>
</dbReference>
<evidence type="ECO:0000256" key="3">
    <source>
        <dbReference type="ARBA" id="ARBA00022630"/>
    </source>
</evidence>
<organism evidence="8 9">
    <name type="scientific">Rhizoctonia solani</name>
    <dbReference type="NCBI Taxonomy" id="456999"/>
    <lineage>
        <taxon>Eukaryota</taxon>
        <taxon>Fungi</taxon>
        <taxon>Dikarya</taxon>
        <taxon>Basidiomycota</taxon>
        <taxon>Agaricomycotina</taxon>
        <taxon>Agaricomycetes</taxon>
        <taxon>Cantharellales</taxon>
        <taxon>Ceratobasidiaceae</taxon>
        <taxon>Rhizoctonia</taxon>
    </lineage>
</organism>
<dbReference type="PANTHER" id="PTHR11552:SF147">
    <property type="entry name" value="CHOLINE DEHYDROGENASE, MITOCHONDRIAL"/>
    <property type="match status" value="1"/>
</dbReference>
<feature type="domain" description="Glucose-methanol-choline oxidoreductase N-terminal" evidence="7">
    <location>
        <begin position="311"/>
        <end position="325"/>
    </location>
</feature>
<proteinExistence type="inferred from homology"/>
<feature type="binding site" evidence="6">
    <location>
        <position position="274"/>
    </location>
    <ligand>
        <name>FAD</name>
        <dbReference type="ChEBI" id="CHEBI:57692"/>
    </ligand>
</feature>
<comment type="cofactor">
    <cofactor evidence="1 6">
        <name>FAD</name>
        <dbReference type="ChEBI" id="CHEBI:57692"/>
    </cofactor>
</comment>
<dbReference type="Proteomes" id="UP000663826">
    <property type="component" value="Unassembled WGS sequence"/>
</dbReference>
<evidence type="ECO:0000256" key="2">
    <source>
        <dbReference type="ARBA" id="ARBA00010790"/>
    </source>
</evidence>
<comment type="caution">
    <text evidence="8">The sequence shown here is derived from an EMBL/GenBank/DDBJ whole genome shotgun (WGS) entry which is preliminary data.</text>
</comment>
<dbReference type="EMBL" id="CAJMWQ010000969">
    <property type="protein sequence ID" value="CAE6412670.1"/>
    <property type="molecule type" value="Genomic_DNA"/>
</dbReference>
<evidence type="ECO:0000256" key="1">
    <source>
        <dbReference type="ARBA" id="ARBA00001974"/>
    </source>
</evidence>
<feature type="active site" description="Proton donor" evidence="5">
    <location>
        <position position="555"/>
    </location>
</feature>